<gene>
    <name evidence="2" type="ORF">ACFFFP_03485</name>
</gene>
<comment type="caution">
    <text evidence="2">The sequence shown here is derived from an EMBL/GenBank/DDBJ whole genome shotgun (WGS) entry which is preliminary data.</text>
</comment>
<evidence type="ECO:0000313" key="2">
    <source>
        <dbReference type="EMBL" id="MFC0595238.1"/>
    </source>
</evidence>
<sequence>MRFPWYWPLLFLLLALVGLGALALLWAAGAFLAVLSLVLWGLKDLRRRLFGPRWRRLPPP</sequence>
<name>A0ABV6Q1T0_9DEIN</name>
<keyword evidence="3" id="KW-1185">Reference proteome</keyword>
<protein>
    <recommendedName>
        <fullName evidence="4">DUF4175 domain-containing protein</fullName>
    </recommendedName>
</protein>
<proteinExistence type="predicted"/>
<keyword evidence="1" id="KW-1133">Transmembrane helix</keyword>
<keyword evidence="1" id="KW-0472">Membrane</keyword>
<dbReference type="EMBL" id="JBHLTW010000012">
    <property type="protein sequence ID" value="MFC0595238.1"/>
    <property type="molecule type" value="Genomic_DNA"/>
</dbReference>
<organism evidence="2 3">
    <name type="scientific">Thermus composti</name>
    <dbReference type="NCBI Taxonomy" id="532059"/>
    <lineage>
        <taxon>Bacteria</taxon>
        <taxon>Thermotogati</taxon>
        <taxon>Deinococcota</taxon>
        <taxon>Deinococci</taxon>
        <taxon>Thermales</taxon>
        <taxon>Thermaceae</taxon>
        <taxon>Thermus</taxon>
    </lineage>
</organism>
<evidence type="ECO:0000313" key="3">
    <source>
        <dbReference type="Proteomes" id="UP001589830"/>
    </source>
</evidence>
<evidence type="ECO:0000256" key="1">
    <source>
        <dbReference type="SAM" id="Phobius"/>
    </source>
</evidence>
<dbReference type="RefSeq" id="WP_188845376.1">
    <property type="nucleotide sequence ID" value="NZ_BMPJ01000001.1"/>
</dbReference>
<keyword evidence="1" id="KW-0812">Transmembrane</keyword>
<evidence type="ECO:0008006" key="4">
    <source>
        <dbReference type="Google" id="ProtNLM"/>
    </source>
</evidence>
<accession>A0ABV6Q1T0</accession>
<feature type="transmembrane region" description="Helical" evidence="1">
    <location>
        <begin position="6"/>
        <end position="39"/>
    </location>
</feature>
<reference evidence="2 3" key="1">
    <citation type="submission" date="2024-09" db="EMBL/GenBank/DDBJ databases">
        <authorList>
            <person name="Sun Q."/>
            <person name="Mori K."/>
        </authorList>
    </citation>
    <scope>NUCLEOTIDE SEQUENCE [LARGE SCALE GENOMIC DNA]</scope>
    <source>
        <strain evidence="2 3">NCAIM B.02340</strain>
    </source>
</reference>
<dbReference type="Proteomes" id="UP001589830">
    <property type="component" value="Unassembled WGS sequence"/>
</dbReference>